<comment type="caution">
    <text evidence="1">The sequence shown here is derived from an EMBL/GenBank/DDBJ whole genome shotgun (WGS) entry which is preliminary data.</text>
</comment>
<name>A0A848PAT0_9RALS</name>
<dbReference type="RefSeq" id="WP_169341812.1">
    <property type="nucleotide sequence ID" value="NZ_JABBZM010000038.1"/>
</dbReference>
<protein>
    <submittedName>
        <fullName evidence="1">Uncharacterized protein</fullName>
    </submittedName>
</protein>
<proteinExistence type="predicted"/>
<dbReference type="AlphaFoldDB" id="A0A848PAT0"/>
<sequence>MSEARKPLKTWAARQAVAILAVDNIKVSDFGYDLLRRREEGLITYEQGRAELVARGHAIAAREKEERTKLGIQLADSIDNI</sequence>
<dbReference type="Proteomes" id="UP000575469">
    <property type="component" value="Unassembled WGS sequence"/>
</dbReference>
<reference evidence="1 2" key="1">
    <citation type="submission" date="2020-04" db="EMBL/GenBank/DDBJ databases">
        <title>Ralstonia insidiosa genome sequencing and assembly.</title>
        <authorList>
            <person name="Martins R.C.R."/>
            <person name="Perdigao-Neto L.V."/>
            <person name="Levin A.S.S."/>
            <person name="Costa S.F."/>
        </authorList>
    </citation>
    <scope>NUCLEOTIDE SEQUENCE [LARGE SCALE GENOMIC DNA]</scope>
    <source>
        <strain evidence="1 2">5047</strain>
    </source>
</reference>
<accession>A0A848PAT0</accession>
<evidence type="ECO:0000313" key="1">
    <source>
        <dbReference type="EMBL" id="NMV41764.1"/>
    </source>
</evidence>
<organism evidence="1 2">
    <name type="scientific">Ralstonia insidiosa</name>
    <dbReference type="NCBI Taxonomy" id="190721"/>
    <lineage>
        <taxon>Bacteria</taxon>
        <taxon>Pseudomonadati</taxon>
        <taxon>Pseudomonadota</taxon>
        <taxon>Betaproteobacteria</taxon>
        <taxon>Burkholderiales</taxon>
        <taxon>Burkholderiaceae</taxon>
        <taxon>Ralstonia</taxon>
    </lineage>
</organism>
<evidence type="ECO:0000313" key="2">
    <source>
        <dbReference type="Proteomes" id="UP000575469"/>
    </source>
</evidence>
<dbReference type="EMBL" id="JABBZM010000038">
    <property type="protein sequence ID" value="NMV41764.1"/>
    <property type="molecule type" value="Genomic_DNA"/>
</dbReference>
<gene>
    <name evidence="1" type="ORF">HGR00_28000</name>
</gene>